<dbReference type="GO" id="GO:0005737">
    <property type="term" value="C:cytoplasm"/>
    <property type="evidence" value="ECO:0007669"/>
    <property type="project" value="TreeGrafter"/>
</dbReference>
<evidence type="ECO:0000256" key="8">
    <source>
        <dbReference type="RuleBase" id="RU362079"/>
    </source>
</evidence>
<dbReference type="SMART" id="SM00905">
    <property type="entry name" value="FolB"/>
    <property type="match status" value="1"/>
</dbReference>
<protein>
    <recommendedName>
        <fullName evidence="8">7,8-dihydroneopterin aldolase</fullName>
        <ecNumber evidence="8">4.1.2.25</ecNumber>
    </recommendedName>
</protein>
<comment type="catalytic activity">
    <reaction evidence="2 8">
        <text>7,8-dihydroneopterin = 6-hydroxymethyl-7,8-dihydropterin + glycolaldehyde</text>
        <dbReference type="Rhea" id="RHEA:10540"/>
        <dbReference type="ChEBI" id="CHEBI:17001"/>
        <dbReference type="ChEBI" id="CHEBI:17071"/>
        <dbReference type="ChEBI" id="CHEBI:44841"/>
        <dbReference type="EC" id="4.1.2.25"/>
    </reaction>
</comment>
<keyword evidence="6" id="KW-0413">Isomerase</keyword>
<dbReference type="EMBL" id="FQWZ01000002">
    <property type="protein sequence ID" value="SHG60640.1"/>
    <property type="molecule type" value="Genomic_DNA"/>
</dbReference>
<dbReference type="RefSeq" id="WP_072894216.1">
    <property type="nucleotide sequence ID" value="NZ_FQWZ01000002.1"/>
</dbReference>
<comment type="similarity">
    <text evidence="4 8">Belongs to the DHNA family.</text>
</comment>
<proteinExistence type="inferred from homology"/>
<evidence type="ECO:0000259" key="9">
    <source>
        <dbReference type="SMART" id="SM00905"/>
    </source>
</evidence>
<comment type="pathway">
    <text evidence="3 8">Cofactor biosynthesis; tetrahydrofolate biosynthesis; 2-amino-4-hydroxy-6-hydroxymethyl-7,8-dihydropteridine diphosphate from 7,8-dihydroneopterin triphosphate: step 3/4.</text>
</comment>
<dbReference type="UniPathway" id="UPA00077">
    <property type="reaction ID" value="UER00154"/>
</dbReference>
<evidence type="ECO:0000256" key="1">
    <source>
        <dbReference type="ARBA" id="ARBA00000693"/>
    </source>
</evidence>
<dbReference type="GO" id="GO:0004150">
    <property type="term" value="F:dihydroneopterin aldolase activity"/>
    <property type="evidence" value="ECO:0007669"/>
    <property type="project" value="UniProtKB-UniRule"/>
</dbReference>
<dbReference type="CDD" id="cd00534">
    <property type="entry name" value="DHNA_DHNTPE"/>
    <property type="match status" value="1"/>
</dbReference>
<evidence type="ECO:0000256" key="2">
    <source>
        <dbReference type="ARBA" id="ARBA00001353"/>
    </source>
</evidence>
<keyword evidence="7 8" id="KW-0456">Lyase</keyword>
<evidence type="ECO:0000256" key="4">
    <source>
        <dbReference type="ARBA" id="ARBA00005708"/>
    </source>
</evidence>
<feature type="domain" description="Dihydroneopterin aldolase/epimerase" evidence="9">
    <location>
        <begin position="4"/>
        <end position="114"/>
    </location>
</feature>
<dbReference type="Gene3D" id="3.30.1130.10">
    <property type="match status" value="1"/>
</dbReference>
<dbReference type="OrthoDB" id="9810587at2"/>
<dbReference type="GO" id="GO:0046654">
    <property type="term" value="P:tetrahydrofolate biosynthetic process"/>
    <property type="evidence" value="ECO:0007669"/>
    <property type="project" value="UniProtKB-UniRule"/>
</dbReference>
<reference evidence="10" key="1">
    <citation type="submission" date="2016-11" db="EMBL/GenBank/DDBJ databases">
        <authorList>
            <person name="Jaros S."/>
            <person name="Januszkiewicz K."/>
            <person name="Wedrychowicz H."/>
        </authorList>
    </citation>
    <scope>NUCLEOTIDE SEQUENCE [LARGE SCALE GENOMIC DNA]</scope>
    <source>
        <strain evidence="10">CGMCC 1.7049</strain>
    </source>
</reference>
<evidence type="ECO:0000256" key="3">
    <source>
        <dbReference type="ARBA" id="ARBA00005013"/>
    </source>
</evidence>
<dbReference type="InterPro" id="IPR006157">
    <property type="entry name" value="FolB_dom"/>
</dbReference>
<dbReference type="AlphaFoldDB" id="A0A1M5L6Q4"/>
<gene>
    <name evidence="10" type="ORF">SAMN04488068_0733</name>
</gene>
<evidence type="ECO:0000256" key="5">
    <source>
        <dbReference type="ARBA" id="ARBA00022909"/>
    </source>
</evidence>
<comment type="function">
    <text evidence="8">Catalyzes the conversion of 7,8-dihydroneopterin to 6-hydroxymethyl-7,8-dihydropterin.</text>
</comment>
<keyword evidence="11" id="KW-1185">Reference proteome</keyword>
<comment type="catalytic activity">
    <reaction evidence="1">
        <text>7,8-dihydroneopterin = 7,8-dihydromonapterin</text>
        <dbReference type="Rhea" id="RHEA:45328"/>
        <dbReference type="ChEBI" id="CHEBI:17001"/>
        <dbReference type="ChEBI" id="CHEBI:71175"/>
        <dbReference type="EC" id="5.1.99.8"/>
    </reaction>
</comment>
<dbReference type="Pfam" id="PF02152">
    <property type="entry name" value="FolB"/>
    <property type="match status" value="1"/>
</dbReference>
<dbReference type="GO" id="GO:0016853">
    <property type="term" value="F:isomerase activity"/>
    <property type="evidence" value="ECO:0007669"/>
    <property type="project" value="UniProtKB-KW"/>
</dbReference>
<dbReference type="NCBIfam" id="TIGR00525">
    <property type="entry name" value="folB"/>
    <property type="match status" value="1"/>
</dbReference>
<name>A0A1M5L6Q4_9GAMM</name>
<evidence type="ECO:0000256" key="6">
    <source>
        <dbReference type="ARBA" id="ARBA00023235"/>
    </source>
</evidence>
<sequence length="125" mass="14071">MDKIFIRGLKVETIIGVYDWERHANRPLSFDLDLGADFTDAAASDHVRDAIDYAAIMETITKIATEYHPALLEALAEKIARALFKDFPLLMTLRMAIHKPGAIPVEDVGVEIERRREDYAACGVR</sequence>
<evidence type="ECO:0000256" key="7">
    <source>
        <dbReference type="ARBA" id="ARBA00023239"/>
    </source>
</evidence>
<evidence type="ECO:0000313" key="11">
    <source>
        <dbReference type="Proteomes" id="UP000199758"/>
    </source>
</evidence>
<keyword evidence="5 8" id="KW-0289">Folate biosynthesis</keyword>
<dbReference type="STRING" id="490188.SAMN04488068_0733"/>
<dbReference type="InterPro" id="IPR043133">
    <property type="entry name" value="GTP-CH-I_C/QueF"/>
</dbReference>
<dbReference type="SUPFAM" id="SSF55620">
    <property type="entry name" value="Tetrahydrobiopterin biosynthesis enzymes-like"/>
    <property type="match status" value="1"/>
</dbReference>
<dbReference type="EC" id="4.1.2.25" evidence="8"/>
<evidence type="ECO:0000313" key="10">
    <source>
        <dbReference type="EMBL" id="SHG60640.1"/>
    </source>
</evidence>
<dbReference type="InterPro" id="IPR006156">
    <property type="entry name" value="Dihydroneopterin_aldolase"/>
</dbReference>
<accession>A0A1M5L6Q4</accession>
<organism evidence="10 11">
    <name type="scientific">Hydrocarboniphaga daqingensis</name>
    <dbReference type="NCBI Taxonomy" id="490188"/>
    <lineage>
        <taxon>Bacteria</taxon>
        <taxon>Pseudomonadati</taxon>
        <taxon>Pseudomonadota</taxon>
        <taxon>Gammaproteobacteria</taxon>
        <taxon>Nevskiales</taxon>
        <taxon>Nevskiaceae</taxon>
        <taxon>Hydrocarboniphaga</taxon>
    </lineage>
</organism>
<dbReference type="PANTHER" id="PTHR42844:SF1">
    <property type="entry name" value="DIHYDRONEOPTERIN ALDOLASE 1-RELATED"/>
    <property type="match status" value="1"/>
</dbReference>
<dbReference type="Proteomes" id="UP000199758">
    <property type="component" value="Unassembled WGS sequence"/>
</dbReference>
<dbReference type="PANTHER" id="PTHR42844">
    <property type="entry name" value="DIHYDRONEOPTERIN ALDOLASE 1-RELATED"/>
    <property type="match status" value="1"/>
</dbReference>
<dbReference type="GO" id="GO:0046656">
    <property type="term" value="P:folic acid biosynthetic process"/>
    <property type="evidence" value="ECO:0007669"/>
    <property type="project" value="UniProtKB-UniRule"/>
</dbReference>
<dbReference type="FunFam" id="3.30.1130.10:FF:000002">
    <property type="entry name" value="7,8-dihydroneopterin aldolase"/>
    <property type="match status" value="1"/>
</dbReference>
<dbReference type="NCBIfam" id="TIGR00526">
    <property type="entry name" value="folB_dom"/>
    <property type="match status" value="1"/>
</dbReference>